<feature type="domain" description="HTH lysR-type" evidence="5">
    <location>
        <begin position="6"/>
        <end position="63"/>
    </location>
</feature>
<evidence type="ECO:0000259" key="5">
    <source>
        <dbReference type="PROSITE" id="PS50931"/>
    </source>
</evidence>
<dbReference type="AlphaFoldDB" id="A0A1U9UXQ5"/>
<comment type="similarity">
    <text evidence="1">Belongs to the LysR transcriptional regulatory family.</text>
</comment>
<dbReference type="EMBL" id="CP017758">
    <property type="protein sequence ID" value="AQV97443.1"/>
    <property type="molecule type" value="Genomic_DNA"/>
</dbReference>
<dbReference type="OrthoDB" id="9789529at2"/>
<dbReference type="InterPro" id="IPR000847">
    <property type="entry name" value="LysR_HTH_N"/>
</dbReference>
<dbReference type="PROSITE" id="PS50931">
    <property type="entry name" value="HTH_LYSR"/>
    <property type="match status" value="1"/>
</dbReference>
<dbReference type="Proteomes" id="UP000189627">
    <property type="component" value="Chromosome 2"/>
</dbReference>
<dbReference type="PANTHER" id="PTHR30579:SF7">
    <property type="entry name" value="HTH-TYPE TRANSCRIPTIONAL REGULATOR LRHA-RELATED"/>
    <property type="match status" value="1"/>
</dbReference>
<dbReference type="GO" id="GO:0003700">
    <property type="term" value="F:DNA-binding transcription factor activity"/>
    <property type="evidence" value="ECO:0007669"/>
    <property type="project" value="InterPro"/>
</dbReference>
<evidence type="ECO:0000256" key="4">
    <source>
        <dbReference type="ARBA" id="ARBA00023163"/>
    </source>
</evidence>
<dbReference type="FunFam" id="1.10.10.10:FF:000001">
    <property type="entry name" value="LysR family transcriptional regulator"/>
    <property type="match status" value="1"/>
</dbReference>
<accession>A0A1U9UXQ5</accession>
<dbReference type="SUPFAM" id="SSF46785">
    <property type="entry name" value="Winged helix' DNA-binding domain"/>
    <property type="match status" value="1"/>
</dbReference>
<keyword evidence="3" id="KW-0238">DNA-binding</keyword>
<dbReference type="PRINTS" id="PR00039">
    <property type="entry name" value="HTHLYSR"/>
</dbReference>
<dbReference type="InterPro" id="IPR036390">
    <property type="entry name" value="WH_DNA-bd_sf"/>
</dbReference>
<dbReference type="InterPro" id="IPR036388">
    <property type="entry name" value="WH-like_DNA-bd_sf"/>
</dbReference>
<sequence length="284" mass="31336">MSFRNLDIGLLRTFVAVAEKENFAVAAEQVFRTQAAVSQQMQKLEAALDCVLFERVGRSKRLTTAGSRLLDYARRIVGLNDEAYRAMTQRAFDEPVKVGACADAVDSLIPEYLKMCAEVFPGLRVDIQVGRRRWLTSSLRRGEIDLVVMLDPVPNPEFDQVVLRTSPVTWIAGARYHHQPGAPVPLVLIEGACPFHSMAIKSLSEANIPWRIAFQTSTLAGIRAALRAGMGVTPRTVEMLAPDLKVLDPHAGMPALPTISYRLYARTDKLSESALGISHLISPR</sequence>
<organism evidence="6 7">
    <name type="scientific">Cupriavidus necator</name>
    <name type="common">Alcaligenes eutrophus</name>
    <name type="synonym">Ralstonia eutropha</name>
    <dbReference type="NCBI Taxonomy" id="106590"/>
    <lineage>
        <taxon>Bacteria</taxon>
        <taxon>Pseudomonadati</taxon>
        <taxon>Pseudomonadota</taxon>
        <taxon>Betaproteobacteria</taxon>
        <taxon>Burkholderiales</taxon>
        <taxon>Burkholderiaceae</taxon>
        <taxon>Cupriavidus</taxon>
    </lineage>
</organism>
<evidence type="ECO:0000256" key="1">
    <source>
        <dbReference type="ARBA" id="ARBA00009437"/>
    </source>
</evidence>
<keyword evidence="4" id="KW-0804">Transcription</keyword>
<evidence type="ECO:0000256" key="2">
    <source>
        <dbReference type="ARBA" id="ARBA00023015"/>
    </source>
</evidence>
<reference evidence="7" key="1">
    <citation type="submission" date="2017-02" db="EMBL/GenBank/DDBJ databases">
        <title>Complete genome sequence of Cupriavidus necator strain NH9, a 3-chlorobenzoate degrader.</title>
        <authorList>
            <person name="Moriuchi R."/>
            <person name="Dohra H."/>
            <person name="Ogawa N."/>
        </authorList>
    </citation>
    <scope>NUCLEOTIDE SEQUENCE [LARGE SCALE GENOMIC DNA]</scope>
    <source>
        <strain evidence="7">NH9</strain>
    </source>
</reference>
<protein>
    <submittedName>
        <fullName evidence="6">LysR family transcriptional regulator</fullName>
    </submittedName>
</protein>
<dbReference type="RefSeq" id="WP_078199813.1">
    <property type="nucleotide sequence ID" value="NZ_CP017758.1"/>
</dbReference>
<evidence type="ECO:0000313" key="6">
    <source>
        <dbReference type="EMBL" id="AQV97443.1"/>
    </source>
</evidence>
<dbReference type="InterPro" id="IPR005119">
    <property type="entry name" value="LysR_subst-bd"/>
</dbReference>
<dbReference type="Gene3D" id="1.10.10.10">
    <property type="entry name" value="Winged helix-like DNA-binding domain superfamily/Winged helix DNA-binding domain"/>
    <property type="match status" value="1"/>
</dbReference>
<evidence type="ECO:0000313" key="7">
    <source>
        <dbReference type="Proteomes" id="UP000189627"/>
    </source>
</evidence>
<gene>
    <name evidence="6" type="ORF">BJN34_26630</name>
</gene>
<dbReference type="KEGG" id="cuh:BJN34_26630"/>
<dbReference type="GO" id="GO:0003677">
    <property type="term" value="F:DNA binding"/>
    <property type="evidence" value="ECO:0007669"/>
    <property type="project" value="UniProtKB-KW"/>
</dbReference>
<dbReference type="Gene3D" id="3.40.190.10">
    <property type="entry name" value="Periplasmic binding protein-like II"/>
    <property type="match status" value="2"/>
</dbReference>
<keyword evidence="2" id="KW-0805">Transcription regulation</keyword>
<dbReference type="InterPro" id="IPR050176">
    <property type="entry name" value="LTTR"/>
</dbReference>
<dbReference type="Pfam" id="PF00126">
    <property type="entry name" value="HTH_1"/>
    <property type="match status" value="1"/>
</dbReference>
<evidence type="ECO:0000256" key="3">
    <source>
        <dbReference type="ARBA" id="ARBA00023125"/>
    </source>
</evidence>
<proteinExistence type="inferred from homology"/>
<name>A0A1U9UXQ5_CUPNE</name>
<dbReference type="SUPFAM" id="SSF53850">
    <property type="entry name" value="Periplasmic binding protein-like II"/>
    <property type="match status" value="1"/>
</dbReference>
<dbReference type="PANTHER" id="PTHR30579">
    <property type="entry name" value="TRANSCRIPTIONAL REGULATOR"/>
    <property type="match status" value="1"/>
</dbReference>
<dbReference type="Pfam" id="PF03466">
    <property type="entry name" value="LysR_substrate"/>
    <property type="match status" value="1"/>
</dbReference>